<keyword evidence="8" id="KW-1185">Reference proteome</keyword>
<evidence type="ECO:0000256" key="5">
    <source>
        <dbReference type="PROSITE-ProRule" id="PRU00042"/>
    </source>
</evidence>
<dbReference type="InterPro" id="IPR041661">
    <property type="entry name" value="ZN622/Rei1/Reh1_Znf-C2H2"/>
</dbReference>
<dbReference type="InterPro" id="IPR036236">
    <property type="entry name" value="Znf_C2H2_sf"/>
</dbReference>
<evidence type="ECO:0000313" key="8">
    <source>
        <dbReference type="Proteomes" id="UP000791440"/>
    </source>
</evidence>
<gene>
    <name evidence="7" type="ORF">O3G_MSEX005856</name>
</gene>
<dbReference type="InterPro" id="IPR003604">
    <property type="entry name" value="Matrin/U1-like-C_Znf_C2H2"/>
</dbReference>
<evidence type="ECO:0000313" key="7">
    <source>
        <dbReference type="EMBL" id="KAG6449068.1"/>
    </source>
</evidence>
<dbReference type="SUPFAM" id="SSF57667">
    <property type="entry name" value="beta-beta-alpha zinc fingers"/>
    <property type="match status" value="1"/>
</dbReference>
<dbReference type="PROSITE" id="PS00028">
    <property type="entry name" value="ZINC_FINGER_C2H2_1"/>
    <property type="match status" value="3"/>
</dbReference>
<proteinExistence type="predicted"/>
<comment type="caution">
    <text evidence="7">The sequence shown here is derived from an EMBL/GenBank/DDBJ whole genome shotgun (WGS) entry which is preliminary data.</text>
</comment>
<reference evidence="7" key="2">
    <citation type="submission" date="2020-12" db="EMBL/GenBank/DDBJ databases">
        <authorList>
            <person name="Kanost M."/>
        </authorList>
    </citation>
    <scope>NUCLEOTIDE SEQUENCE</scope>
</reference>
<dbReference type="AlphaFoldDB" id="A0A921Z075"/>
<sequence length="526" mass="61542">MNLSKYSRNYILCGDFDYHCLLCNETFHLTADTEKHIRWEKHRNNIKNQTQLPKFINDSISKITNFYYCGICNTVINGMKSVKLHIKNEKHKNLKSNPDSLTREPIGQYAYDYIELNREKITINTWNGVIAKKCIICNSTADDFSKHIKEQGHLIKLIQSEIVKSDGQYYRKINEDSFQCFTCKKVFLNDIFPEHSKKHVKNSENSIKQPGLTVSNSTWDELDLDGKIIIDMHRDVYSIDMKNKKAICKICQDIVHPARRHFDLHLNMHLKSDGKDGIKPASEFLIEPKDHGKRRSELAKYGRENYIKLNEGGKMGFCTLCDKKLSPHLCVFVEHVKGFRHTSHLKLKRMEHEKSTYKTFPLKKFISSLNYCKNLEMFRINTDYLIFKYGLLFLKEINFGSNKHLKCYACGDVYPSTEKYEHCKTTQHKTNFLAAKFIANNDDIILREIRQNLYHCGLCNEVLPFSKSLEKHLKSQSHMALMYKTTTLRPAIDAQQYYYQTLNFESLSTDVNDDSLYSKIMKAVYE</sequence>
<dbReference type="SMART" id="SM00451">
    <property type="entry name" value="ZnF_U1"/>
    <property type="match status" value="4"/>
</dbReference>
<accession>A0A921Z075</accession>
<name>A0A921Z075_MANSE</name>
<protein>
    <recommendedName>
        <fullName evidence="6">C2H2-type domain-containing protein</fullName>
    </recommendedName>
</protein>
<keyword evidence="2" id="KW-0677">Repeat</keyword>
<keyword evidence="3 5" id="KW-0863">Zinc-finger</keyword>
<dbReference type="SMART" id="SM00355">
    <property type="entry name" value="ZnF_C2H2"/>
    <property type="match status" value="8"/>
</dbReference>
<dbReference type="GO" id="GO:0008270">
    <property type="term" value="F:zinc ion binding"/>
    <property type="evidence" value="ECO:0007669"/>
    <property type="project" value="UniProtKB-KW"/>
</dbReference>
<dbReference type="GO" id="GO:0005634">
    <property type="term" value="C:nucleus"/>
    <property type="evidence" value="ECO:0007669"/>
    <property type="project" value="TreeGrafter"/>
</dbReference>
<evidence type="ECO:0000256" key="3">
    <source>
        <dbReference type="ARBA" id="ARBA00022771"/>
    </source>
</evidence>
<dbReference type="PROSITE" id="PS50157">
    <property type="entry name" value="ZINC_FINGER_C2H2_2"/>
    <property type="match status" value="1"/>
</dbReference>
<dbReference type="InterPro" id="IPR013087">
    <property type="entry name" value="Znf_C2H2_type"/>
</dbReference>
<keyword evidence="1" id="KW-0479">Metal-binding</keyword>
<evidence type="ECO:0000256" key="1">
    <source>
        <dbReference type="ARBA" id="ARBA00022723"/>
    </source>
</evidence>
<dbReference type="GO" id="GO:0000981">
    <property type="term" value="F:DNA-binding transcription factor activity, RNA polymerase II-specific"/>
    <property type="evidence" value="ECO:0007669"/>
    <property type="project" value="TreeGrafter"/>
</dbReference>
<dbReference type="PANTHER" id="PTHR24409:SF295">
    <property type="entry name" value="AZ2-RELATED"/>
    <property type="match status" value="1"/>
</dbReference>
<keyword evidence="4" id="KW-0862">Zinc</keyword>
<organism evidence="7 8">
    <name type="scientific">Manduca sexta</name>
    <name type="common">Tobacco hawkmoth</name>
    <name type="synonym">Tobacco hornworm</name>
    <dbReference type="NCBI Taxonomy" id="7130"/>
    <lineage>
        <taxon>Eukaryota</taxon>
        <taxon>Metazoa</taxon>
        <taxon>Ecdysozoa</taxon>
        <taxon>Arthropoda</taxon>
        <taxon>Hexapoda</taxon>
        <taxon>Insecta</taxon>
        <taxon>Pterygota</taxon>
        <taxon>Neoptera</taxon>
        <taxon>Endopterygota</taxon>
        <taxon>Lepidoptera</taxon>
        <taxon>Glossata</taxon>
        <taxon>Ditrysia</taxon>
        <taxon>Bombycoidea</taxon>
        <taxon>Sphingidae</taxon>
        <taxon>Sphinginae</taxon>
        <taxon>Sphingini</taxon>
        <taxon>Manduca</taxon>
    </lineage>
</organism>
<evidence type="ECO:0000256" key="2">
    <source>
        <dbReference type="ARBA" id="ARBA00022737"/>
    </source>
</evidence>
<feature type="domain" description="C2H2-type" evidence="6">
    <location>
        <begin position="18"/>
        <end position="47"/>
    </location>
</feature>
<dbReference type="Pfam" id="PF12756">
    <property type="entry name" value="zf-C2H2_2"/>
    <property type="match status" value="2"/>
</dbReference>
<dbReference type="OrthoDB" id="6897435at2759"/>
<evidence type="ECO:0000259" key="6">
    <source>
        <dbReference type="PROSITE" id="PS50157"/>
    </source>
</evidence>
<dbReference type="PANTHER" id="PTHR24409">
    <property type="entry name" value="ZINC FINGER PROTEIN 142"/>
    <property type="match status" value="1"/>
</dbReference>
<reference evidence="7" key="1">
    <citation type="journal article" date="2016" name="Insect Biochem. Mol. Biol.">
        <title>Multifaceted biological insights from a draft genome sequence of the tobacco hornworm moth, Manduca sexta.</title>
        <authorList>
            <person name="Kanost M.R."/>
            <person name="Arrese E.L."/>
            <person name="Cao X."/>
            <person name="Chen Y.R."/>
            <person name="Chellapilla S."/>
            <person name="Goldsmith M.R."/>
            <person name="Grosse-Wilde E."/>
            <person name="Heckel D.G."/>
            <person name="Herndon N."/>
            <person name="Jiang H."/>
            <person name="Papanicolaou A."/>
            <person name="Qu J."/>
            <person name="Soulages J.L."/>
            <person name="Vogel H."/>
            <person name="Walters J."/>
            <person name="Waterhouse R.M."/>
            <person name="Ahn S.J."/>
            <person name="Almeida F.C."/>
            <person name="An C."/>
            <person name="Aqrawi P."/>
            <person name="Bretschneider A."/>
            <person name="Bryant W.B."/>
            <person name="Bucks S."/>
            <person name="Chao H."/>
            <person name="Chevignon G."/>
            <person name="Christen J.M."/>
            <person name="Clarke D.F."/>
            <person name="Dittmer N.T."/>
            <person name="Ferguson L.C.F."/>
            <person name="Garavelou S."/>
            <person name="Gordon K.H.J."/>
            <person name="Gunaratna R.T."/>
            <person name="Han Y."/>
            <person name="Hauser F."/>
            <person name="He Y."/>
            <person name="Heidel-Fischer H."/>
            <person name="Hirsh A."/>
            <person name="Hu Y."/>
            <person name="Jiang H."/>
            <person name="Kalra D."/>
            <person name="Klinner C."/>
            <person name="Konig C."/>
            <person name="Kovar C."/>
            <person name="Kroll A.R."/>
            <person name="Kuwar S.S."/>
            <person name="Lee S.L."/>
            <person name="Lehman R."/>
            <person name="Li K."/>
            <person name="Li Z."/>
            <person name="Liang H."/>
            <person name="Lovelace S."/>
            <person name="Lu Z."/>
            <person name="Mansfield J.H."/>
            <person name="McCulloch K.J."/>
            <person name="Mathew T."/>
            <person name="Morton B."/>
            <person name="Muzny D.M."/>
            <person name="Neunemann D."/>
            <person name="Ongeri F."/>
            <person name="Pauchet Y."/>
            <person name="Pu L.L."/>
            <person name="Pyrousis I."/>
            <person name="Rao X.J."/>
            <person name="Redding A."/>
            <person name="Roesel C."/>
            <person name="Sanchez-Gracia A."/>
            <person name="Schaack S."/>
            <person name="Shukla A."/>
            <person name="Tetreau G."/>
            <person name="Wang Y."/>
            <person name="Xiong G.H."/>
            <person name="Traut W."/>
            <person name="Walsh T.K."/>
            <person name="Worley K.C."/>
            <person name="Wu D."/>
            <person name="Wu W."/>
            <person name="Wu Y.Q."/>
            <person name="Zhang X."/>
            <person name="Zou Z."/>
            <person name="Zucker H."/>
            <person name="Briscoe A.D."/>
            <person name="Burmester T."/>
            <person name="Clem R.J."/>
            <person name="Feyereisen R."/>
            <person name="Grimmelikhuijzen C.J.P."/>
            <person name="Hamodrakas S.J."/>
            <person name="Hansson B.S."/>
            <person name="Huguet E."/>
            <person name="Jermiin L.S."/>
            <person name="Lan Q."/>
            <person name="Lehman H.K."/>
            <person name="Lorenzen M."/>
            <person name="Merzendorfer H."/>
            <person name="Michalopoulos I."/>
            <person name="Morton D.B."/>
            <person name="Muthukrishnan S."/>
            <person name="Oakeshott J.G."/>
            <person name="Palmer W."/>
            <person name="Park Y."/>
            <person name="Passarelli A.L."/>
            <person name="Rozas J."/>
            <person name="Schwartz L.M."/>
            <person name="Smith W."/>
            <person name="Southgate A."/>
            <person name="Vilcinskas A."/>
            <person name="Vogt R."/>
            <person name="Wang P."/>
            <person name="Werren J."/>
            <person name="Yu X.Q."/>
            <person name="Zhou J.J."/>
            <person name="Brown S.J."/>
            <person name="Scherer S.E."/>
            <person name="Richards S."/>
            <person name="Blissard G.W."/>
        </authorList>
    </citation>
    <scope>NUCLEOTIDE SEQUENCE</scope>
</reference>
<dbReference type="EMBL" id="JH668367">
    <property type="protein sequence ID" value="KAG6449068.1"/>
    <property type="molecule type" value="Genomic_DNA"/>
</dbReference>
<dbReference type="Proteomes" id="UP000791440">
    <property type="component" value="Unassembled WGS sequence"/>
</dbReference>
<evidence type="ECO:0000256" key="4">
    <source>
        <dbReference type="ARBA" id="ARBA00022833"/>
    </source>
</evidence>
<dbReference type="GO" id="GO:0000977">
    <property type="term" value="F:RNA polymerase II transcription regulatory region sequence-specific DNA binding"/>
    <property type="evidence" value="ECO:0007669"/>
    <property type="project" value="TreeGrafter"/>
</dbReference>